<dbReference type="EMBL" id="FNNC01000001">
    <property type="protein sequence ID" value="SDW02951.1"/>
    <property type="molecule type" value="Genomic_DNA"/>
</dbReference>
<evidence type="ECO:0000313" key="6">
    <source>
        <dbReference type="EMBL" id="SDW02951.1"/>
    </source>
</evidence>
<evidence type="ECO:0000259" key="5">
    <source>
        <dbReference type="Pfam" id="PF01168"/>
    </source>
</evidence>
<dbReference type="InterPro" id="IPR001608">
    <property type="entry name" value="Ala_racemase_N"/>
</dbReference>
<keyword evidence="1 2" id="KW-0663">Pyridoxal phosphate</keyword>
<sequence length="225" mass="24961">MNTVESNWKVIKRNISLACEASGRDPEEVTCIAVTKYVSPERAVEAVEAGITDLGENRVEGALEKYEAVFGRADIHFIGTLQSKKAKKIIGKCAYIHSLDRWSLAEEINKRSGETVTECFVQVNASGEESKAGLPPEEVEPFIESLVKLPGLRIVGLMTLAPFEEDAENTRPVFRQMNEMRRRIQEKNWAHAPCGYLSMGMSNDYMVAVEEGATHIRLGTSLVGE</sequence>
<dbReference type="GO" id="GO:0030170">
    <property type="term" value="F:pyridoxal phosphate binding"/>
    <property type="evidence" value="ECO:0007669"/>
    <property type="project" value="UniProtKB-UniRule"/>
</dbReference>
<dbReference type="Proteomes" id="UP000199488">
    <property type="component" value="Unassembled WGS sequence"/>
</dbReference>
<comment type="cofactor">
    <cofactor evidence="3">
        <name>pyridoxal 5'-phosphate</name>
        <dbReference type="ChEBI" id="CHEBI:597326"/>
    </cofactor>
</comment>
<evidence type="ECO:0000256" key="1">
    <source>
        <dbReference type="ARBA" id="ARBA00022898"/>
    </source>
</evidence>
<dbReference type="NCBIfam" id="TIGR00044">
    <property type="entry name" value="YggS family pyridoxal phosphate-dependent enzyme"/>
    <property type="match status" value="1"/>
</dbReference>
<gene>
    <name evidence="6" type="ORF">SAMN05421781_0184</name>
</gene>
<dbReference type="InterPro" id="IPR029066">
    <property type="entry name" value="PLP-binding_barrel"/>
</dbReference>
<protein>
    <recommendedName>
        <fullName evidence="2">Pyridoxal phosphate homeostasis protein</fullName>
        <shortName evidence="2">PLP homeostasis protein</shortName>
    </recommendedName>
</protein>
<dbReference type="OrthoDB" id="9804072at2"/>
<dbReference type="Pfam" id="PF01168">
    <property type="entry name" value="Ala_racemase_N"/>
    <property type="match status" value="1"/>
</dbReference>
<dbReference type="AlphaFoldDB" id="A0A1H2Q737"/>
<evidence type="ECO:0000256" key="2">
    <source>
        <dbReference type="HAMAP-Rule" id="MF_02087"/>
    </source>
</evidence>
<dbReference type="SUPFAM" id="SSF51419">
    <property type="entry name" value="PLP-binding barrel"/>
    <property type="match status" value="1"/>
</dbReference>
<name>A0A1H2Q737_9BACI</name>
<dbReference type="RefSeq" id="WP_091610220.1">
    <property type="nucleotide sequence ID" value="NZ_FNNC01000001.1"/>
</dbReference>
<dbReference type="HAMAP" id="MF_02087">
    <property type="entry name" value="PLP_homeostasis"/>
    <property type="match status" value="1"/>
</dbReference>
<dbReference type="Gene3D" id="3.20.20.10">
    <property type="entry name" value="Alanine racemase"/>
    <property type="match status" value="1"/>
</dbReference>
<evidence type="ECO:0000256" key="3">
    <source>
        <dbReference type="PIRSR" id="PIRSR004848-1"/>
    </source>
</evidence>
<reference evidence="6 7" key="1">
    <citation type="submission" date="2016-10" db="EMBL/GenBank/DDBJ databases">
        <authorList>
            <person name="de Groot N.N."/>
        </authorList>
    </citation>
    <scope>NUCLEOTIDE SEQUENCE [LARGE SCALE GENOMIC DNA]</scope>
    <source>
        <strain evidence="6 7">DSM 23126</strain>
    </source>
</reference>
<comment type="similarity">
    <text evidence="2 4">Belongs to the pyridoxal phosphate-binding protein YggS/PROSC family.</text>
</comment>
<keyword evidence="7" id="KW-1185">Reference proteome</keyword>
<dbReference type="PANTHER" id="PTHR10146:SF14">
    <property type="entry name" value="PYRIDOXAL PHOSPHATE HOMEOSTASIS PROTEIN"/>
    <property type="match status" value="1"/>
</dbReference>
<dbReference type="InterPro" id="IPR011078">
    <property type="entry name" value="PyrdxlP_homeostasis"/>
</dbReference>
<feature type="modified residue" description="N6-(pyridoxal phosphate)lysine" evidence="2 3">
    <location>
        <position position="36"/>
    </location>
</feature>
<dbReference type="PANTHER" id="PTHR10146">
    <property type="entry name" value="PROLINE SYNTHETASE CO-TRANSCRIBED BACTERIAL HOMOLOG PROTEIN"/>
    <property type="match status" value="1"/>
</dbReference>
<feature type="domain" description="Alanine racemase N-terminal" evidence="5">
    <location>
        <begin position="11"/>
        <end position="224"/>
    </location>
</feature>
<comment type="function">
    <text evidence="2">Pyridoxal 5'-phosphate (PLP)-binding protein, which is involved in PLP homeostasis.</text>
</comment>
<evidence type="ECO:0000256" key="4">
    <source>
        <dbReference type="RuleBase" id="RU004514"/>
    </source>
</evidence>
<organism evidence="6 7">
    <name type="scientific">Marinococcus luteus</name>
    <dbReference type="NCBI Taxonomy" id="1122204"/>
    <lineage>
        <taxon>Bacteria</taxon>
        <taxon>Bacillati</taxon>
        <taxon>Bacillota</taxon>
        <taxon>Bacilli</taxon>
        <taxon>Bacillales</taxon>
        <taxon>Bacillaceae</taxon>
        <taxon>Marinococcus</taxon>
    </lineage>
</organism>
<proteinExistence type="inferred from homology"/>
<dbReference type="PIRSF" id="PIRSF004848">
    <property type="entry name" value="YBL036c_PLPDEIII"/>
    <property type="match status" value="1"/>
</dbReference>
<dbReference type="CDD" id="cd00635">
    <property type="entry name" value="PLPDE_III_YBL036c_like"/>
    <property type="match status" value="1"/>
</dbReference>
<dbReference type="STRING" id="1122204.SAMN05421781_0184"/>
<evidence type="ECO:0000313" key="7">
    <source>
        <dbReference type="Proteomes" id="UP000199488"/>
    </source>
</evidence>
<accession>A0A1H2Q737</accession>